<dbReference type="InterPro" id="IPR023214">
    <property type="entry name" value="HAD_sf"/>
</dbReference>
<evidence type="ECO:0000313" key="6">
    <source>
        <dbReference type="Proteomes" id="UP000324536"/>
    </source>
</evidence>
<comment type="pathway">
    <text evidence="1 4">Glycan biosynthesis; trehalose biosynthesis.</text>
</comment>
<comment type="cofactor">
    <cofactor evidence="4">
        <name>Mg(2+)</name>
        <dbReference type="ChEBI" id="CHEBI:18420"/>
    </cofactor>
</comment>
<comment type="function">
    <text evidence="4">Removes the phosphate from trehalose 6-phosphate to produce free trehalose.</text>
</comment>
<dbReference type="SUPFAM" id="SSF56784">
    <property type="entry name" value="HAD-like"/>
    <property type="match status" value="1"/>
</dbReference>
<dbReference type="KEGG" id="acek:FLP30_07190"/>
<evidence type="ECO:0000256" key="3">
    <source>
        <dbReference type="ARBA" id="ARBA00022801"/>
    </source>
</evidence>
<dbReference type="InterPro" id="IPR044651">
    <property type="entry name" value="OTSB-like"/>
</dbReference>
<evidence type="ECO:0000256" key="1">
    <source>
        <dbReference type="ARBA" id="ARBA00005199"/>
    </source>
</evidence>
<organism evidence="5 6">
    <name type="scientific">Acetobacter vaccinii</name>
    <dbReference type="NCBI Taxonomy" id="2592655"/>
    <lineage>
        <taxon>Bacteria</taxon>
        <taxon>Pseudomonadati</taxon>
        <taxon>Pseudomonadota</taxon>
        <taxon>Alphaproteobacteria</taxon>
        <taxon>Acetobacterales</taxon>
        <taxon>Acetobacteraceae</taxon>
        <taxon>Acetobacter</taxon>
    </lineage>
</organism>
<accession>A0A5C1YQN7</accession>
<dbReference type="InterPro" id="IPR006379">
    <property type="entry name" value="HAD-SF_hydro_IIB"/>
</dbReference>
<dbReference type="EMBL" id="CP043506">
    <property type="protein sequence ID" value="QEO17529.1"/>
    <property type="molecule type" value="Genomic_DNA"/>
</dbReference>
<name>A0A5C1YQN7_9PROT</name>
<keyword evidence="3 4" id="KW-0378">Hydrolase</keyword>
<dbReference type="GO" id="GO:0046872">
    <property type="term" value="F:metal ion binding"/>
    <property type="evidence" value="ECO:0007669"/>
    <property type="project" value="UniProtKB-KW"/>
</dbReference>
<dbReference type="Proteomes" id="UP000324536">
    <property type="component" value="Chromosome"/>
</dbReference>
<dbReference type="Gene3D" id="3.40.50.1000">
    <property type="entry name" value="HAD superfamily/HAD-like"/>
    <property type="match status" value="1"/>
</dbReference>
<sequence>MGVDRRLRVFGLSGSRETRFAVPPLAEAAFLLDFDGTLVDAVRAADDVVVPPGLTDVLAKLRAACGDALAIISRRPVEEIDRLLGDVPFAVAGERGIAIRHRPGGPIERAALPPLPQHWLARARDLVGTLPGTRLEHKDGGLILHYRAAPESATTLRTAAAGWVSESKGEFLLQPGHMMWEIRPVGVDKGYAVSQVMQAPPFVGRKPVYVGDDHTDEEGVQTARQLGGVGFRISADFPTPAVFRAWLASLVAAR</sequence>
<dbReference type="PANTHER" id="PTHR43768">
    <property type="entry name" value="TREHALOSE 6-PHOSPHATE PHOSPHATASE"/>
    <property type="match status" value="1"/>
</dbReference>
<proteinExistence type="inferred from homology"/>
<dbReference type="EC" id="3.1.3.12" evidence="4"/>
<evidence type="ECO:0000256" key="4">
    <source>
        <dbReference type="RuleBase" id="RU361117"/>
    </source>
</evidence>
<keyword evidence="4" id="KW-0479">Metal-binding</keyword>
<dbReference type="NCBIfam" id="TIGR01484">
    <property type="entry name" value="HAD-SF-IIB"/>
    <property type="match status" value="1"/>
</dbReference>
<evidence type="ECO:0000313" key="5">
    <source>
        <dbReference type="EMBL" id="QEO17529.1"/>
    </source>
</evidence>
<dbReference type="OrthoDB" id="9814913at2"/>
<dbReference type="AlphaFoldDB" id="A0A5C1YQN7"/>
<comment type="similarity">
    <text evidence="2 4">Belongs to the trehalose phosphatase family.</text>
</comment>
<dbReference type="NCBIfam" id="TIGR00685">
    <property type="entry name" value="T6PP"/>
    <property type="match status" value="1"/>
</dbReference>
<comment type="catalytic activity">
    <reaction evidence="4">
        <text>alpha,alpha-trehalose 6-phosphate + H2O = alpha,alpha-trehalose + phosphate</text>
        <dbReference type="Rhea" id="RHEA:23420"/>
        <dbReference type="ChEBI" id="CHEBI:15377"/>
        <dbReference type="ChEBI" id="CHEBI:16551"/>
        <dbReference type="ChEBI" id="CHEBI:43474"/>
        <dbReference type="ChEBI" id="CHEBI:58429"/>
        <dbReference type="EC" id="3.1.3.12"/>
    </reaction>
</comment>
<dbReference type="Gene3D" id="3.30.70.1020">
    <property type="entry name" value="Trehalose-6-phosphate phosphatase related protein, domain 2"/>
    <property type="match status" value="1"/>
</dbReference>
<dbReference type="InterPro" id="IPR036412">
    <property type="entry name" value="HAD-like_sf"/>
</dbReference>
<dbReference type="InterPro" id="IPR003337">
    <property type="entry name" value="Trehalose_PPase"/>
</dbReference>
<evidence type="ECO:0000256" key="2">
    <source>
        <dbReference type="ARBA" id="ARBA00008770"/>
    </source>
</evidence>
<keyword evidence="6" id="KW-1185">Reference proteome</keyword>
<dbReference type="GO" id="GO:0005992">
    <property type="term" value="P:trehalose biosynthetic process"/>
    <property type="evidence" value="ECO:0007669"/>
    <property type="project" value="UniProtKB-UniPathway"/>
</dbReference>
<gene>
    <name evidence="5" type="primary">otsB</name>
    <name evidence="5" type="ORF">FLP30_07190</name>
</gene>
<keyword evidence="4" id="KW-0460">Magnesium</keyword>
<dbReference type="GO" id="GO:0004805">
    <property type="term" value="F:trehalose-phosphatase activity"/>
    <property type="evidence" value="ECO:0007669"/>
    <property type="project" value="UniProtKB-EC"/>
</dbReference>
<protein>
    <recommendedName>
        <fullName evidence="4">Trehalose 6-phosphate phosphatase</fullName>
        <ecNumber evidence="4">3.1.3.12</ecNumber>
    </recommendedName>
</protein>
<dbReference type="Pfam" id="PF02358">
    <property type="entry name" value="Trehalose_PPase"/>
    <property type="match status" value="1"/>
</dbReference>
<dbReference type="PANTHER" id="PTHR43768:SF3">
    <property type="entry name" value="TREHALOSE 6-PHOSPHATE PHOSPHATASE"/>
    <property type="match status" value="1"/>
</dbReference>
<dbReference type="UniPathway" id="UPA00299"/>
<reference evidence="5 6" key="1">
    <citation type="submission" date="2019-09" db="EMBL/GenBank/DDBJ databases">
        <title>Genome sequencing of strain KACC 21233.</title>
        <authorList>
            <person name="Heo J."/>
            <person name="Kim S.-J."/>
            <person name="Kim J.-S."/>
            <person name="Hong S.-B."/>
            <person name="Kwon S.-W."/>
        </authorList>
    </citation>
    <scope>NUCLEOTIDE SEQUENCE [LARGE SCALE GENOMIC DNA]</scope>
    <source>
        <strain evidence="5 6">KACC 21233</strain>
    </source>
</reference>